<evidence type="ECO:0000256" key="6">
    <source>
        <dbReference type="ARBA" id="ARBA00023002"/>
    </source>
</evidence>
<evidence type="ECO:0000256" key="4">
    <source>
        <dbReference type="ARBA" id="ARBA00022719"/>
    </source>
</evidence>
<evidence type="ECO:0000256" key="2">
    <source>
        <dbReference type="ARBA" id="ARBA00006214"/>
    </source>
</evidence>
<keyword evidence="7 10" id="KW-0472">Membrane</keyword>
<evidence type="ECO:0000256" key="7">
    <source>
        <dbReference type="ARBA" id="ARBA00023136"/>
    </source>
</evidence>
<dbReference type="InterPro" id="IPR038354">
    <property type="entry name" value="VKOR_sf"/>
</dbReference>
<evidence type="ECO:0000313" key="12">
    <source>
        <dbReference type="EMBL" id="MBI1756039.1"/>
    </source>
</evidence>
<organism evidence="12 13">
    <name type="scientific">Fimbriimonas ginsengisoli</name>
    <dbReference type="NCBI Taxonomy" id="1005039"/>
    <lineage>
        <taxon>Bacteria</taxon>
        <taxon>Bacillati</taxon>
        <taxon>Armatimonadota</taxon>
        <taxon>Fimbriimonadia</taxon>
        <taxon>Fimbriimonadales</taxon>
        <taxon>Fimbriimonadaceae</taxon>
        <taxon>Fimbriimonas</taxon>
    </lineage>
</organism>
<dbReference type="Pfam" id="PF07884">
    <property type="entry name" value="VKOR"/>
    <property type="match status" value="1"/>
</dbReference>
<keyword evidence="6" id="KW-0560">Oxidoreductase</keyword>
<dbReference type="InterPro" id="IPR044698">
    <property type="entry name" value="VKOR/LTO1"/>
</dbReference>
<comment type="similarity">
    <text evidence="2">Belongs to the VKOR family.</text>
</comment>
<evidence type="ECO:0000313" key="13">
    <source>
        <dbReference type="Proteomes" id="UP000727962"/>
    </source>
</evidence>
<dbReference type="SMART" id="SM00756">
    <property type="entry name" value="VKc"/>
    <property type="match status" value="1"/>
</dbReference>
<keyword evidence="4" id="KW-0874">Quinone</keyword>
<evidence type="ECO:0000256" key="3">
    <source>
        <dbReference type="ARBA" id="ARBA00022692"/>
    </source>
</evidence>
<dbReference type="AlphaFoldDB" id="A0A931LTS4"/>
<name>A0A931LTS4_FIMGI</name>
<evidence type="ECO:0000256" key="9">
    <source>
        <dbReference type="ARBA" id="ARBA00023284"/>
    </source>
</evidence>
<dbReference type="GO" id="GO:0016020">
    <property type="term" value="C:membrane"/>
    <property type="evidence" value="ECO:0007669"/>
    <property type="project" value="UniProtKB-SubCell"/>
</dbReference>
<gene>
    <name evidence="12" type="ORF">HYR64_02915</name>
</gene>
<keyword evidence="8" id="KW-1015">Disulfide bond</keyword>
<dbReference type="InterPro" id="IPR012932">
    <property type="entry name" value="VKOR"/>
</dbReference>
<dbReference type="CDD" id="cd12916">
    <property type="entry name" value="VKOR_1"/>
    <property type="match status" value="1"/>
</dbReference>
<dbReference type="Pfam" id="PF13462">
    <property type="entry name" value="Thioredoxin_4"/>
    <property type="match status" value="1"/>
</dbReference>
<comment type="subcellular location">
    <subcellularLocation>
        <location evidence="1">Membrane</location>
        <topology evidence="1">Multi-pass membrane protein</topology>
    </subcellularLocation>
</comment>
<evidence type="ECO:0000256" key="1">
    <source>
        <dbReference type="ARBA" id="ARBA00004141"/>
    </source>
</evidence>
<evidence type="ECO:0000256" key="10">
    <source>
        <dbReference type="SAM" id="Phobius"/>
    </source>
</evidence>
<evidence type="ECO:0000256" key="5">
    <source>
        <dbReference type="ARBA" id="ARBA00022989"/>
    </source>
</evidence>
<feature type="transmembrane region" description="Helical" evidence="10">
    <location>
        <begin position="12"/>
        <end position="33"/>
    </location>
</feature>
<keyword evidence="5 10" id="KW-1133">Transmembrane helix</keyword>
<dbReference type="Gene3D" id="3.40.30.10">
    <property type="entry name" value="Glutaredoxin"/>
    <property type="match status" value="1"/>
</dbReference>
<comment type="caution">
    <text evidence="12">The sequence shown here is derived from an EMBL/GenBank/DDBJ whole genome shotgun (WGS) entry which is preliminary data.</text>
</comment>
<dbReference type="Gene3D" id="1.20.1440.130">
    <property type="entry name" value="VKOR domain"/>
    <property type="match status" value="1"/>
</dbReference>
<dbReference type="InterPro" id="IPR012336">
    <property type="entry name" value="Thioredoxin-like_fold"/>
</dbReference>
<feature type="transmembrane region" description="Helical" evidence="10">
    <location>
        <begin position="53"/>
        <end position="74"/>
    </location>
</feature>
<proteinExistence type="inferred from homology"/>
<accession>A0A931LTS4</accession>
<dbReference type="SUPFAM" id="SSF52833">
    <property type="entry name" value="Thioredoxin-like"/>
    <property type="match status" value="1"/>
</dbReference>
<keyword evidence="3 10" id="KW-0812">Transmembrane</keyword>
<sequence>MSATVLSRITLILAFVGLFIAGVLSLSHVLNVVPPCGGGMGCARVATHPSSKWGGIPVAYFGFGAYLSLAALAWARTKAVLGRPKLLIQVGWAISAIGTLVSVYLTYYAITEIRATCIWCIASAITMALIFFAHALLAMAPDEVTPVRLDLRLPWVLVATLVLALGVEGKLLRDSARVNPLGGSNAYLGFDRAFFVPVNAHMLGPPRAAVTIVEFGDLMCPSCKKDYPELLDLMDKHQGRLRWVFRHFPLYKTPGHEMSYLAAEASEIANEKGKFWDFLAAAYGLPQESVHDAGPYLAILDTFGFDRTDSLNRLAAVKPGEPLFERVFSDADAGRALGVKLTPTFFVLAKGVNPLPCTFTTLKAALEEEPYAHLLGPAAAGGMQAPPKGMDDGAGQ</sequence>
<dbReference type="Proteomes" id="UP000727962">
    <property type="component" value="Unassembled WGS sequence"/>
</dbReference>
<evidence type="ECO:0000256" key="8">
    <source>
        <dbReference type="ARBA" id="ARBA00023157"/>
    </source>
</evidence>
<feature type="transmembrane region" description="Helical" evidence="10">
    <location>
        <begin position="113"/>
        <end position="137"/>
    </location>
</feature>
<reference evidence="12" key="1">
    <citation type="submission" date="2020-07" db="EMBL/GenBank/DDBJ databases">
        <title>Huge and variable diversity of episymbiotic CPR bacteria and DPANN archaea in groundwater ecosystems.</title>
        <authorList>
            <person name="He C.Y."/>
            <person name="Keren R."/>
            <person name="Whittaker M."/>
            <person name="Farag I.F."/>
            <person name="Doudna J."/>
            <person name="Cate J.H.D."/>
            <person name="Banfield J.F."/>
        </authorList>
    </citation>
    <scope>NUCLEOTIDE SEQUENCE</scope>
    <source>
        <strain evidence="12">NC_groundwater_17_Pr7_B-0.1um_64_12</strain>
    </source>
</reference>
<feature type="transmembrane region" description="Helical" evidence="10">
    <location>
        <begin position="86"/>
        <end position="107"/>
    </location>
</feature>
<dbReference type="InterPro" id="IPR036249">
    <property type="entry name" value="Thioredoxin-like_sf"/>
</dbReference>
<keyword evidence="9" id="KW-0676">Redox-active center</keyword>
<dbReference type="EMBL" id="JACOSL010000020">
    <property type="protein sequence ID" value="MBI1756039.1"/>
    <property type="molecule type" value="Genomic_DNA"/>
</dbReference>
<dbReference type="GO" id="GO:0048038">
    <property type="term" value="F:quinone binding"/>
    <property type="evidence" value="ECO:0007669"/>
    <property type="project" value="UniProtKB-KW"/>
</dbReference>
<feature type="domain" description="Vitamin K epoxide reductase" evidence="11">
    <location>
        <begin position="3"/>
        <end position="138"/>
    </location>
</feature>
<dbReference type="GO" id="GO:0016491">
    <property type="term" value="F:oxidoreductase activity"/>
    <property type="evidence" value="ECO:0007669"/>
    <property type="project" value="UniProtKB-KW"/>
</dbReference>
<protein>
    <submittedName>
        <fullName evidence="12">Thioredoxin domain-containing protein</fullName>
    </submittedName>
</protein>
<evidence type="ECO:0000259" key="11">
    <source>
        <dbReference type="SMART" id="SM00756"/>
    </source>
</evidence>